<evidence type="ECO:0000313" key="2">
    <source>
        <dbReference type="Proteomes" id="UP000006100"/>
    </source>
</evidence>
<dbReference type="OrthoDB" id="384985at2157"/>
<name>K0BD89_9ARCH</name>
<organism evidence="1 2">
    <name type="scientific">Candidatus Nitrosopumilus sediminis</name>
    <dbReference type="NCBI Taxonomy" id="1229909"/>
    <lineage>
        <taxon>Archaea</taxon>
        <taxon>Nitrososphaerota</taxon>
        <taxon>Nitrososphaeria</taxon>
        <taxon>Nitrosopumilales</taxon>
        <taxon>Nitrosopumilaceae</taxon>
        <taxon>Nitrosopumilus</taxon>
    </lineage>
</organism>
<dbReference type="eggNOG" id="arCOG11739">
    <property type="taxonomic scope" value="Archaea"/>
</dbReference>
<dbReference type="HOGENOM" id="CLU_982125_0_0_2"/>
<gene>
    <name evidence="1" type="ORF">NSED_05990</name>
</gene>
<sequence>MTVSNRVFKIHENNGLLTLITNGFTPKQESFLQHAFKINRDYHRGFTRGDFNMSASNASQYILKLKDYLEVFINSRPVSYKIKGMPMTGDSHKITQKPTAGHDFLNLVEVLINEPLMMHDLKIKIPNSLVYETLVKNGSSVNPHNKCISLKFESNDNNIVTKILVYPKTIQIDIGCSFKPLVYDMQGFFILLEHLSKISYHIFGISKVQLPPVHEWIITHYHLNKDGSLELNAPQFHLSVNEVCCGFMRFYAKKLPVGNTIRAEKVECPRTPLGQAIIKVLYN</sequence>
<keyword evidence="2" id="KW-1185">Reference proteome</keyword>
<evidence type="ECO:0000313" key="1">
    <source>
        <dbReference type="EMBL" id="AFS83000.1"/>
    </source>
</evidence>
<dbReference type="EMBL" id="CP003843">
    <property type="protein sequence ID" value="AFS83000.1"/>
    <property type="molecule type" value="Genomic_DNA"/>
</dbReference>
<dbReference type="KEGG" id="nir:NSED_05990"/>
<dbReference type="AlphaFoldDB" id="K0BD89"/>
<dbReference type="GeneID" id="13696993"/>
<dbReference type="PATRIC" id="fig|1229909.8.peg.1318"/>
<reference evidence="1 2" key="1">
    <citation type="journal article" date="2012" name="J. Bacteriol.">
        <title>Draft Genome Sequence of an Ammonia-Oxidizing Archaeon, "Candidatus Nitrosopumilus sediminis" AR2, from Svalbard in the Arctic Circle.</title>
        <authorList>
            <person name="Park S.J."/>
            <person name="Kim J.G."/>
            <person name="Jung M.Y."/>
            <person name="Kim S.J."/>
            <person name="Cha I.T."/>
            <person name="Ghai R."/>
            <person name="Martin-Cuadrado A.B."/>
            <person name="Rodriguez-Valera F."/>
            <person name="Rhee S.K."/>
        </authorList>
    </citation>
    <scope>NUCLEOTIDE SEQUENCE [LARGE SCALE GENOMIC DNA]</scope>
    <source>
        <strain evidence="1 2">AR2</strain>
    </source>
</reference>
<dbReference type="Proteomes" id="UP000006100">
    <property type="component" value="Chromosome"/>
</dbReference>
<protein>
    <submittedName>
        <fullName evidence="1">Uncharacterized protein</fullName>
    </submittedName>
</protein>
<dbReference type="RefSeq" id="WP_014965371.1">
    <property type="nucleotide sequence ID" value="NC_018656.1"/>
</dbReference>
<proteinExistence type="predicted"/>
<accession>K0BD89</accession>